<evidence type="ECO:0000313" key="11">
    <source>
        <dbReference type="EMBL" id="RZN64981.1"/>
    </source>
</evidence>
<keyword evidence="9" id="KW-0411">Iron-sulfur</keyword>
<evidence type="ECO:0000256" key="9">
    <source>
        <dbReference type="ARBA" id="ARBA00023014"/>
    </source>
</evidence>
<dbReference type="Pfam" id="PF02445">
    <property type="entry name" value="NadA"/>
    <property type="match status" value="1"/>
</dbReference>
<dbReference type="EMBL" id="RXIF01000004">
    <property type="protein sequence ID" value="RZN64981.1"/>
    <property type="molecule type" value="Genomic_DNA"/>
</dbReference>
<dbReference type="Gene3D" id="3.40.50.10800">
    <property type="entry name" value="NadA-like"/>
    <property type="match status" value="3"/>
</dbReference>
<dbReference type="EC" id="2.5.1.72" evidence="3 10"/>
<accession>A0A520KSU1</accession>
<keyword evidence="6" id="KW-0808">Transferase</keyword>
<evidence type="ECO:0000256" key="6">
    <source>
        <dbReference type="ARBA" id="ARBA00022679"/>
    </source>
</evidence>
<dbReference type="GO" id="GO:0008987">
    <property type="term" value="F:quinolinate synthetase A activity"/>
    <property type="evidence" value="ECO:0007669"/>
    <property type="project" value="UniProtKB-UniRule"/>
</dbReference>
<evidence type="ECO:0000256" key="8">
    <source>
        <dbReference type="ARBA" id="ARBA00023004"/>
    </source>
</evidence>
<evidence type="ECO:0000256" key="3">
    <source>
        <dbReference type="ARBA" id="ARBA00012669"/>
    </source>
</evidence>
<dbReference type="PANTHER" id="PTHR30573">
    <property type="entry name" value="QUINOLINATE SYNTHETASE A"/>
    <property type="match status" value="1"/>
</dbReference>
<keyword evidence="7" id="KW-0479">Metal-binding</keyword>
<comment type="pathway">
    <text evidence="2">Cofactor biosynthesis; NAD(+) biosynthesis; quinolinate from iminoaspartate: step 1/1.</text>
</comment>
<proteinExistence type="predicted"/>
<evidence type="ECO:0000313" key="12">
    <source>
        <dbReference type="Proteomes" id="UP000317158"/>
    </source>
</evidence>
<dbReference type="NCBIfam" id="NF006878">
    <property type="entry name" value="PRK09375.1-2"/>
    <property type="match status" value="1"/>
</dbReference>
<protein>
    <recommendedName>
        <fullName evidence="3 10">Quinolinate synthase</fullName>
        <ecNumber evidence="3 10">2.5.1.72</ecNumber>
    </recommendedName>
</protein>
<dbReference type="SUPFAM" id="SSF142754">
    <property type="entry name" value="NadA-like"/>
    <property type="match status" value="1"/>
</dbReference>
<keyword evidence="5" id="KW-0662">Pyridine nucleotide biosynthesis</keyword>
<comment type="caution">
    <text evidence="11">The sequence shown here is derived from an EMBL/GenBank/DDBJ whole genome shotgun (WGS) entry which is preliminary data.</text>
</comment>
<evidence type="ECO:0000256" key="2">
    <source>
        <dbReference type="ARBA" id="ARBA00005065"/>
    </source>
</evidence>
<evidence type="ECO:0000256" key="5">
    <source>
        <dbReference type="ARBA" id="ARBA00022642"/>
    </source>
</evidence>
<dbReference type="InterPro" id="IPR036094">
    <property type="entry name" value="NadA_sf"/>
</dbReference>
<organism evidence="11 12">
    <name type="scientific">Methanoliparum thermophilum</name>
    <dbReference type="NCBI Taxonomy" id="2491083"/>
    <lineage>
        <taxon>Archaea</taxon>
        <taxon>Methanobacteriati</taxon>
        <taxon>Methanobacteriota</taxon>
        <taxon>Candidatus Methanoliparia</taxon>
        <taxon>Candidatus Methanoliparales</taxon>
        <taxon>Candidatus Methanoliparaceae</taxon>
        <taxon>Candidatus Methanoliparum</taxon>
    </lineage>
</organism>
<reference evidence="11 12" key="1">
    <citation type="journal article" date="2019" name="Nat. Microbiol.">
        <title>Wide diversity of methane and short-chain alkane metabolisms in uncultured archaea.</title>
        <authorList>
            <person name="Borrel G."/>
            <person name="Adam P.S."/>
            <person name="McKay L.J."/>
            <person name="Chen L.X."/>
            <person name="Sierra-Garcia I.N."/>
            <person name="Sieber C.M."/>
            <person name="Letourneur Q."/>
            <person name="Ghozlane A."/>
            <person name="Andersen G.L."/>
            <person name="Li W.J."/>
            <person name="Hallam S.J."/>
            <person name="Muyzer G."/>
            <person name="de Oliveira V.M."/>
            <person name="Inskeep W.P."/>
            <person name="Banfield J.F."/>
            <person name="Gribaldo S."/>
        </authorList>
    </citation>
    <scope>NUCLEOTIDE SEQUENCE [LARGE SCALE GENOMIC DNA]</scope>
    <source>
        <strain evidence="11">NM1a</strain>
    </source>
</reference>
<dbReference type="AlphaFoldDB" id="A0A520KSU1"/>
<gene>
    <name evidence="11" type="primary">nadA</name>
    <name evidence="11" type="ORF">EF806_02760</name>
</gene>
<dbReference type="InterPro" id="IPR003473">
    <property type="entry name" value="NadA"/>
</dbReference>
<dbReference type="GO" id="GO:0034628">
    <property type="term" value="P:'de novo' NAD+ biosynthetic process from L-aspartate"/>
    <property type="evidence" value="ECO:0007669"/>
    <property type="project" value="TreeGrafter"/>
</dbReference>
<sequence length="298" mass="33445">MRIKDLKKEKNAIILAHNYVRPEIQDIADFVGDSLELALKASKVDADLILFCGVDFMAETIAILNPSKKVLVPDIATCSLAQMLDTDSLLDYKKLYPDAKVVLYINTLAKHKIYADAICTSSNAPEIVDSMDSDKVLFGPDINLARYVANKTSKEIIPVPRYGFCSTHYQITINDLSTAVKKHPNAEIVVHPECTEDIQKKADVIASTSGIIRYCKRSNKEEFLIGTEIGLIHRLKREMPDKEFYMISKFSVCPSMKIHTLDKIERALKTEIINVTIDKNIASKAVIPIKRMIEITSN</sequence>
<dbReference type="UniPathway" id="UPA00253">
    <property type="reaction ID" value="UER00327"/>
</dbReference>
<comment type="cofactor">
    <cofactor evidence="1">
        <name>[4Fe-4S] cluster</name>
        <dbReference type="ChEBI" id="CHEBI:49883"/>
    </cofactor>
</comment>
<keyword evidence="4" id="KW-0004">4Fe-4S</keyword>
<dbReference type="PANTHER" id="PTHR30573:SF0">
    <property type="entry name" value="QUINOLINATE SYNTHASE, CHLOROPLASTIC"/>
    <property type="match status" value="1"/>
</dbReference>
<evidence type="ECO:0000256" key="4">
    <source>
        <dbReference type="ARBA" id="ARBA00022485"/>
    </source>
</evidence>
<evidence type="ECO:0000256" key="1">
    <source>
        <dbReference type="ARBA" id="ARBA00001966"/>
    </source>
</evidence>
<dbReference type="Proteomes" id="UP000317158">
    <property type="component" value="Unassembled WGS sequence"/>
</dbReference>
<dbReference type="GO" id="GO:0051539">
    <property type="term" value="F:4 iron, 4 sulfur cluster binding"/>
    <property type="evidence" value="ECO:0007669"/>
    <property type="project" value="UniProtKB-KW"/>
</dbReference>
<evidence type="ECO:0000256" key="7">
    <source>
        <dbReference type="ARBA" id="ARBA00022723"/>
    </source>
</evidence>
<dbReference type="FunFam" id="3.40.50.10800:FF:000001">
    <property type="entry name" value="Quinolinate synthase A"/>
    <property type="match status" value="1"/>
</dbReference>
<dbReference type="NCBIfam" id="TIGR00550">
    <property type="entry name" value="nadA"/>
    <property type="match status" value="1"/>
</dbReference>
<evidence type="ECO:0000256" key="10">
    <source>
        <dbReference type="NCBIfam" id="TIGR00550"/>
    </source>
</evidence>
<keyword evidence="8" id="KW-0408">Iron</keyword>
<name>A0A520KSU1_METT2</name>
<dbReference type="GO" id="GO:0046872">
    <property type="term" value="F:metal ion binding"/>
    <property type="evidence" value="ECO:0007669"/>
    <property type="project" value="UniProtKB-KW"/>
</dbReference>